<protein>
    <submittedName>
        <fullName evidence="1">Uncharacterized protein</fullName>
    </submittedName>
</protein>
<organism evidence="1">
    <name type="scientific">marine sediment metagenome</name>
    <dbReference type="NCBI Taxonomy" id="412755"/>
    <lineage>
        <taxon>unclassified sequences</taxon>
        <taxon>metagenomes</taxon>
        <taxon>ecological metagenomes</taxon>
    </lineage>
</organism>
<proteinExistence type="predicted"/>
<evidence type="ECO:0000313" key="1">
    <source>
        <dbReference type="EMBL" id="KKK58765.1"/>
    </source>
</evidence>
<dbReference type="AlphaFoldDB" id="A0A0F8XCS8"/>
<accession>A0A0F8XCS8</accession>
<comment type="caution">
    <text evidence="1">The sequence shown here is derived from an EMBL/GenBank/DDBJ whole genome shotgun (WGS) entry which is preliminary data.</text>
</comment>
<feature type="non-terminal residue" evidence="1">
    <location>
        <position position="26"/>
    </location>
</feature>
<gene>
    <name evidence="1" type="ORF">LCGC14_3041100</name>
</gene>
<name>A0A0F8XCS8_9ZZZZ</name>
<dbReference type="EMBL" id="LAZR01063812">
    <property type="protein sequence ID" value="KKK58765.1"/>
    <property type="molecule type" value="Genomic_DNA"/>
</dbReference>
<reference evidence="1" key="1">
    <citation type="journal article" date="2015" name="Nature">
        <title>Complex archaea that bridge the gap between prokaryotes and eukaryotes.</title>
        <authorList>
            <person name="Spang A."/>
            <person name="Saw J.H."/>
            <person name="Jorgensen S.L."/>
            <person name="Zaremba-Niedzwiedzka K."/>
            <person name="Martijn J."/>
            <person name="Lind A.E."/>
            <person name="van Eijk R."/>
            <person name="Schleper C."/>
            <person name="Guy L."/>
            <person name="Ettema T.J."/>
        </authorList>
    </citation>
    <scope>NUCLEOTIDE SEQUENCE</scope>
</reference>
<sequence>MSDLKTLKDFEIPEDPIIIKSGELAS</sequence>